<comment type="pathway">
    <text evidence="1">Siderophore biosynthesis.</text>
</comment>
<dbReference type="InterPro" id="IPR007310">
    <property type="entry name" value="Aerobactin_biosyn_IucA/IucC_N"/>
</dbReference>
<sequence length="811" mass="94088">MEKITSNAINTHRHTAEQINYTALLNSFCREFSNWSRYEGIPKHDEALAEWFRHTGQTWHIRIDFTAIGYEVYAPLQYFSETGIHSFYFPVAEKELATDHLQEINPFRFLELVTQYAKTMYPDVDAERTAYLMQNSIDNLGIFLDRQATNQPAITRAKQSFIEAEQSLLLGHNLHPLTKTREGFTTDDLLRYSPETQARFPLHYFLIHPDCVTEKTTETTLPCDWLKQELLASGLPIAAKTMLREYYDYKVVPTHPWEAVYLLQQPAVQEMLAKGMVYSIGEAGALYAPTSSVRTVYNEQSDWMYKLSLHVKMTNSYRVNYPHELYRGHDAARLMKTNWGKALQQQYPQVEFITDPGYIMVSWNGEVINGFTTSVRRNVFKGSAAQKNISLIAALSQDSIANELPRLVNIIHEAAGRQNKPVRETAIDWFSQYLRVCVQPLIGIFNDFGLGSEYHQQNILLELNDNLFPAKIIFRDNQGFFFREGKVNDLLQAIPDFGSNSRSFIPEERMYRYWDHYLISNNLFGLINAFGKHQLADERTLLGLTYDLLLPLRDSDTTGLVNHFLTAHKLNTKGNLLTSLNNMDEASAPRTNPAVYRTYYNPLHKYFFSDTLINPASKESCYNRYFPKEGVTISFRPIDLERDLDMLHEWFHREHAIKIWQMNWPIRQLETYYRTLLAGDLLYAYIGEANGEPTCYFEVYWACRDLVGEYYEALPTDYGTHQYIAPVDPKKKYVSPFTQCMVDYVFAQPQVGKMVGEGSVDSLASLMNKMHVGFRIDKVIEMPHKKANLNFCYREWFWARFPEYGLIQAKG</sequence>
<proteinExistence type="inferred from homology"/>
<dbReference type="InterPro" id="IPR022770">
    <property type="entry name" value="IucA/IucC-like_C"/>
</dbReference>
<evidence type="ECO:0000256" key="2">
    <source>
        <dbReference type="ARBA" id="ARBA00007832"/>
    </source>
</evidence>
<reference evidence="4 5" key="1">
    <citation type="submission" date="2016-04" db="EMBL/GenBank/DDBJ databases">
        <authorList>
            <person name="Chen L."/>
            <person name="Zhuang W."/>
            <person name="Wang G."/>
        </authorList>
    </citation>
    <scope>NUCLEOTIDE SEQUENCE [LARGE SCALE GENOMIC DNA]</scope>
    <source>
        <strain evidence="5">GR20</strain>
    </source>
</reference>
<dbReference type="InterPro" id="IPR016181">
    <property type="entry name" value="Acyl_CoA_acyltransferase"/>
</dbReference>
<dbReference type="EMBL" id="LWBO01000034">
    <property type="protein sequence ID" value="OQP44013.1"/>
    <property type="molecule type" value="Genomic_DNA"/>
</dbReference>
<dbReference type="Pfam" id="PF06276">
    <property type="entry name" value="FhuF"/>
    <property type="match status" value="1"/>
</dbReference>
<dbReference type="RefSeq" id="WP_014219016.1">
    <property type="nucleotide sequence ID" value="NZ_LWBO01000034.1"/>
</dbReference>
<evidence type="ECO:0000259" key="3">
    <source>
        <dbReference type="SMART" id="SM01006"/>
    </source>
</evidence>
<comment type="caution">
    <text evidence="4">The sequence shown here is derived from an EMBL/GenBank/DDBJ whole genome shotgun (WGS) entry which is preliminary data.</text>
</comment>
<gene>
    <name evidence="4" type="ORF">A4D02_11105</name>
</gene>
<keyword evidence="5" id="KW-1185">Reference proteome</keyword>
<dbReference type="PANTHER" id="PTHR34384:SF5">
    <property type="entry name" value="L-2,3-DIAMINOPROPANOATE--CITRATE LIGASE"/>
    <property type="match status" value="1"/>
</dbReference>
<name>A0ABX3NRG2_9BACT</name>
<protein>
    <submittedName>
        <fullName evidence="4">IucA/IucC family protein</fullName>
    </submittedName>
</protein>
<evidence type="ECO:0000313" key="5">
    <source>
        <dbReference type="Proteomes" id="UP000192277"/>
    </source>
</evidence>
<evidence type="ECO:0000313" key="4">
    <source>
        <dbReference type="EMBL" id="OQP44013.1"/>
    </source>
</evidence>
<feature type="domain" description="Acyltransferase MbtK/IucB-like conserved" evidence="3">
    <location>
        <begin position="636"/>
        <end position="685"/>
    </location>
</feature>
<dbReference type="Pfam" id="PF04183">
    <property type="entry name" value="IucA_IucC"/>
    <property type="match status" value="1"/>
</dbReference>
<dbReference type="Gene3D" id="3.40.630.30">
    <property type="match status" value="1"/>
</dbReference>
<dbReference type="Gene3D" id="1.10.510.40">
    <property type="match status" value="1"/>
</dbReference>
<comment type="similarity">
    <text evidence="2">Belongs to the IucA/IucC family.</text>
</comment>
<dbReference type="SMART" id="SM01006">
    <property type="entry name" value="AlcB"/>
    <property type="match status" value="1"/>
</dbReference>
<dbReference type="InterPro" id="IPR019432">
    <property type="entry name" value="Acyltransferase_MbtK/IucB-like"/>
</dbReference>
<dbReference type="Pfam" id="PF13523">
    <property type="entry name" value="Acetyltransf_8"/>
    <property type="match status" value="1"/>
</dbReference>
<dbReference type="InterPro" id="IPR037455">
    <property type="entry name" value="LucA/IucC-like"/>
</dbReference>
<accession>A0ABX3NRG2</accession>
<dbReference type="PANTHER" id="PTHR34384">
    <property type="entry name" value="L-2,3-DIAMINOPROPANOATE--CITRATE LIGASE"/>
    <property type="match status" value="1"/>
</dbReference>
<dbReference type="SUPFAM" id="SSF55729">
    <property type="entry name" value="Acyl-CoA N-acyltransferases (Nat)"/>
    <property type="match status" value="1"/>
</dbReference>
<organism evidence="4 5">
    <name type="scientific">Niastella koreensis</name>
    <dbReference type="NCBI Taxonomy" id="354356"/>
    <lineage>
        <taxon>Bacteria</taxon>
        <taxon>Pseudomonadati</taxon>
        <taxon>Bacteroidota</taxon>
        <taxon>Chitinophagia</taxon>
        <taxon>Chitinophagales</taxon>
        <taxon>Chitinophagaceae</taxon>
        <taxon>Niastella</taxon>
    </lineage>
</organism>
<dbReference type="Proteomes" id="UP000192277">
    <property type="component" value="Unassembled WGS sequence"/>
</dbReference>
<dbReference type="Gene3D" id="6.10.250.3370">
    <property type="match status" value="1"/>
</dbReference>
<evidence type="ECO:0000256" key="1">
    <source>
        <dbReference type="ARBA" id="ARBA00004924"/>
    </source>
</evidence>